<dbReference type="Pfam" id="PF03780">
    <property type="entry name" value="Asp23"/>
    <property type="match status" value="1"/>
</dbReference>
<evidence type="ECO:0000313" key="3">
    <source>
        <dbReference type="EMBL" id="MBB5844321.1"/>
    </source>
</evidence>
<dbReference type="AlphaFoldDB" id="A0A841ARB8"/>
<sequence>MTDLPPSEPREDLDGHTIDELGEYLDRGRQPRDESIESSPGCLIALDSLERLRGAAWAMLEVEAASEPERDSAWLGRVLGNISREARAGRDIPISHPDPAVALTVTEGSVRGLIRAAGDADGRALIGACTLDGDVTVPGEPITVDVTASVAWGRNLADVADGLRAAIGDALARHTELTIAAINVTISDVVSSHPREGRR</sequence>
<dbReference type="InterPro" id="IPR005531">
    <property type="entry name" value="Asp23"/>
</dbReference>
<feature type="region of interest" description="Disordered" evidence="2">
    <location>
        <begin position="1"/>
        <end position="39"/>
    </location>
</feature>
<comment type="caution">
    <text evidence="3">The sequence shown here is derived from an EMBL/GenBank/DDBJ whole genome shotgun (WGS) entry which is preliminary data.</text>
</comment>
<keyword evidence="4" id="KW-1185">Reference proteome</keyword>
<proteinExistence type="inferred from homology"/>
<comment type="similarity">
    <text evidence="1">Belongs to the asp23 family.</text>
</comment>
<feature type="compositionally biased region" description="Basic and acidic residues" evidence="2">
    <location>
        <begin position="8"/>
        <end position="35"/>
    </location>
</feature>
<evidence type="ECO:0000256" key="2">
    <source>
        <dbReference type="SAM" id="MobiDB-lite"/>
    </source>
</evidence>
<evidence type="ECO:0000256" key="1">
    <source>
        <dbReference type="ARBA" id="ARBA00005721"/>
    </source>
</evidence>
<dbReference type="EMBL" id="JACHMJ010000001">
    <property type="protein sequence ID" value="MBB5844321.1"/>
    <property type="molecule type" value="Genomic_DNA"/>
</dbReference>
<name>A0A841ARB8_9MICO</name>
<dbReference type="RefSeq" id="WP_184238355.1">
    <property type="nucleotide sequence ID" value="NZ_JACHMJ010000001.1"/>
</dbReference>
<evidence type="ECO:0008006" key="5">
    <source>
        <dbReference type="Google" id="ProtNLM"/>
    </source>
</evidence>
<evidence type="ECO:0000313" key="4">
    <source>
        <dbReference type="Proteomes" id="UP000536685"/>
    </source>
</evidence>
<gene>
    <name evidence="3" type="ORF">HD599_002644</name>
</gene>
<protein>
    <recommendedName>
        <fullName evidence="5">Asp23/Gls24 family envelope stress response protein</fullName>
    </recommendedName>
</protein>
<reference evidence="3 4" key="1">
    <citation type="submission" date="2020-08" db="EMBL/GenBank/DDBJ databases">
        <title>Sequencing the genomes of 1000 actinobacteria strains.</title>
        <authorList>
            <person name="Klenk H.-P."/>
        </authorList>
    </citation>
    <scope>NUCLEOTIDE SEQUENCE [LARGE SCALE GENOMIC DNA]</scope>
    <source>
        <strain evidence="3 4">DSM 105784</strain>
    </source>
</reference>
<accession>A0A841ARB8</accession>
<organism evidence="3 4">
    <name type="scientific">Conyzicola lurida</name>
    <dbReference type="NCBI Taxonomy" id="1172621"/>
    <lineage>
        <taxon>Bacteria</taxon>
        <taxon>Bacillati</taxon>
        <taxon>Actinomycetota</taxon>
        <taxon>Actinomycetes</taxon>
        <taxon>Micrococcales</taxon>
        <taxon>Microbacteriaceae</taxon>
        <taxon>Conyzicola</taxon>
    </lineage>
</organism>
<dbReference type="Proteomes" id="UP000536685">
    <property type="component" value="Unassembled WGS sequence"/>
</dbReference>